<organism evidence="1 2">
    <name type="scientific">Oleiphilus messinensis</name>
    <dbReference type="NCBI Taxonomy" id="141451"/>
    <lineage>
        <taxon>Bacteria</taxon>
        <taxon>Pseudomonadati</taxon>
        <taxon>Pseudomonadota</taxon>
        <taxon>Gammaproteobacteria</taxon>
        <taxon>Oceanospirillales</taxon>
        <taxon>Oleiphilaceae</taxon>
        <taxon>Oleiphilus</taxon>
    </lineage>
</organism>
<reference evidence="1 2" key="1">
    <citation type="submission" date="2017-05" db="EMBL/GenBank/DDBJ databases">
        <title>Genomic insights into alkan degradation activity of Oleiphilus messinensis.</title>
        <authorList>
            <person name="Kozyavkin S.A."/>
            <person name="Slesarev A.I."/>
            <person name="Golyshin P.N."/>
            <person name="Korzhenkov A."/>
            <person name="Golyshina O.N."/>
            <person name="Toshchakov S.V."/>
        </authorList>
    </citation>
    <scope>NUCLEOTIDE SEQUENCE [LARGE SCALE GENOMIC DNA]</scope>
    <source>
        <strain evidence="1 2">ME102</strain>
    </source>
</reference>
<keyword evidence="1" id="KW-0808">Transferase</keyword>
<name>A0A1Y0IFS8_9GAMM</name>
<accession>A0A1Y0IFS8</accession>
<dbReference type="RefSeq" id="WP_087463689.1">
    <property type="nucleotide sequence ID" value="NZ_CP021425.1"/>
</dbReference>
<dbReference type="Pfam" id="PF13444">
    <property type="entry name" value="Acetyltransf_5"/>
    <property type="match status" value="1"/>
</dbReference>
<dbReference type="KEGG" id="ome:OLMES_4982"/>
<dbReference type="EMBL" id="CP021425">
    <property type="protein sequence ID" value="ARU58969.1"/>
    <property type="molecule type" value="Genomic_DNA"/>
</dbReference>
<dbReference type="Gene3D" id="3.40.630.30">
    <property type="match status" value="1"/>
</dbReference>
<dbReference type="NCBIfam" id="TIGR03694">
    <property type="entry name" value="exosort_acyl"/>
    <property type="match status" value="1"/>
</dbReference>
<evidence type="ECO:0000313" key="1">
    <source>
        <dbReference type="EMBL" id="ARU58969.1"/>
    </source>
</evidence>
<evidence type="ECO:0000313" key="2">
    <source>
        <dbReference type="Proteomes" id="UP000196027"/>
    </source>
</evidence>
<keyword evidence="2" id="KW-1185">Reference proteome</keyword>
<proteinExistence type="predicted"/>
<dbReference type="GO" id="GO:0016740">
    <property type="term" value="F:transferase activity"/>
    <property type="evidence" value="ECO:0007669"/>
    <property type="project" value="UniProtKB-KW"/>
</dbReference>
<dbReference type="Proteomes" id="UP000196027">
    <property type="component" value="Chromosome"/>
</dbReference>
<protein>
    <submittedName>
        <fullName evidence="1">Acetyltransferase</fullName>
    </submittedName>
</protein>
<gene>
    <name evidence="1" type="ORF">OLMES_4982</name>
</gene>
<dbReference type="OrthoDB" id="582214at2"/>
<dbReference type="InterPro" id="IPR016181">
    <property type="entry name" value="Acyl_CoA_acyltransferase"/>
</dbReference>
<dbReference type="AlphaFoldDB" id="A0A1Y0IFS8"/>
<dbReference type="SUPFAM" id="SSF55729">
    <property type="entry name" value="Acyl-CoA N-acyltransferases (Nat)"/>
    <property type="match status" value="1"/>
</dbReference>
<sequence>MNESIPLSGVLNGSPVLEGFQDCFSVVYADSLALKREAYQLRHQVYAQELAMESSHKHGMDIDAFDRYSQHILLKHRQSDRFVACIRLVIPEPGRNQNKLPIEQFGVNDEWLSSFKIEDLTRGAYGEISRLAIPTRIDRMIQDYLGSGQPKVDSARLFPQITIALYLSAIGLANILLQEHVFCALPPMLYKKLRAHGVMFQQISHTVEMQGTKAVYHLDLTKPNILAKPLFSFYDQIRADLSSQLQLYPTVEEAEETVVAQQRA</sequence>
<dbReference type="InterPro" id="IPR022484">
    <property type="entry name" value="PEP-CTERM/exosrtase_acylTfrase"/>
</dbReference>